<sequence>MRYFAFLLASATGLILAAGVASAQTVPPEFSPPSLEDLPPTPEDDAIDAPAPAVEEEDKLARELDELFAELQATEKEGEANRIAAKIQRLWLKSGSPTVDLLMARAAAAMKAEEYGLALDLLDTVTRLEPEYAEGWNRRATVYYLQQNFGRSLTDIERVLAIEPRHWGAISGLGIILRRLDRKEEALATFKKVLELNPMSTNARKAVEDLEAETAGEAI</sequence>
<dbReference type="Pfam" id="PF13181">
    <property type="entry name" value="TPR_8"/>
    <property type="match status" value="1"/>
</dbReference>
<evidence type="ECO:0000256" key="3">
    <source>
        <dbReference type="PROSITE-ProRule" id="PRU00339"/>
    </source>
</evidence>
<evidence type="ECO:0000313" key="7">
    <source>
        <dbReference type="Proteomes" id="UP000433101"/>
    </source>
</evidence>
<dbReference type="PANTHER" id="PTHR44858">
    <property type="entry name" value="TETRATRICOPEPTIDE REPEAT PROTEIN 6"/>
    <property type="match status" value="1"/>
</dbReference>
<dbReference type="Gene3D" id="1.25.40.10">
    <property type="entry name" value="Tetratricopeptide repeat domain"/>
    <property type="match status" value="1"/>
</dbReference>
<accession>A0A7X3S826</accession>
<dbReference type="InterPro" id="IPR011990">
    <property type="entry name" value="TPR-like_helical_dom_sf"/>
</dbReference>
<name>A0A7X3S826_9HYPH</name>
<feature type="repeat" description="TPR" evidence="3">
    <location>
        <begin position="167"/>
        <end position="200"/>
    </location>
</feature>
<evidence type="ECO:0000256" key="4">
    <source>
        <dbReference type="SAM" id="MobiDB-lite"/>
    </source>
</evidence>
<feature type="chain" id="PRO_5030972336" evidence="5">
    <location>
        <begin position="24"/>
        <end position="219"/>
    </location>
</feature>
<organism evidence="6 7">
    <name type="scientific">Stappia sediminis</name>
    <dbReference type="NCBI Taxonomy" id="2692190"/>
    <lineage>
        <taxon>Bacteria</taxon>
        <taxon>Pseudomonadati</taxon>
        <taxon>Pseudomonadota</taxon>
        <taxon>Alphaproteobacteria</taxon>
        <taxon>Hyphomicrobiales</taxon>
        <taxon>Stappiaceae</taxon>
        <taxon>Stappia</taxon>
    </lineage>
</organism>
<gene>
    <name evidence="6" type="ORF">GR183_10470</name>
</gene>
<dbReference type="Pfam" id="PF13432">
    <property type="entry name" value="TPR_16"/>
    <property type="match status" value="1"/>
</dbReference>
<dbReference type="SUPFAM" id="SSF48452">
    <property type="entry name" value="TPR-like"/>
    <property type="match status" value="1"/>
</dbReference>
<evidence type="ECO:0000256" key="5">
    <source>
        <dbReference type="SAM" id="SignalP"/>
    </source>
</evidence>
<feature type="signal peptide" evidence="5">
    <location>
        <begin position="1"/>
        <end position="23"/>
    </location>
</feature>
<keyword evidence="1" id="KW-0677">Repeat</keyword>
<evidence type="ECO:0000256" key="2">
    <source>
        <dbReference type="ARBA" id="ARBA00022803"/>
    </source>
</evidence>
<keyword evidence="2 3" id="KW-0802">TPR repeat</keyword>
<dbReference type="EMBL" id="WUMV01000003">
    <property type="protein sequence ID" value="MXN65325.1"/>
    <property type="molecule type" value="Genomic_DNA"/>
</dbReference>
<dbReference type="Proteomes" id="UP000433101">
    <property type="component" value="Unassembled WGS sequence"/>
</dbReference>
<feature type="repeat" description="TPR" evidence="3">
    <location>
        <begin position="133"/>
        <end position="166"/>
    </location>
</feature>
<evidence type="ECO:0000313" key="6">
    <source>
        <dbReference type="EMBL" id="MXN65325.1"/>
    </source>
</evidence>
<dbReference type="PANTHER" id="PTHR44858:SF1">
    <property type="entry name" value="UDP-N-ACETYLGLUCOSAMINE--PEPTIDE N-ACETYLGLUCOSAMINYLTRANSFERASE SPINDLY-RELATED"/>
    <property type="match status" value="1"/>
</dbReference>
<dbReference type="SMART" id="SM00028">
    <property type="entry name" value="TPR"/>
    <property type="match status" value="3"/>
</dbReference>
<dbReference type="RefSeq" id="WP_160775518.1">
    <property type="nucleotide sequence ID" value="NZ_WUMV01000003.1"/>
</dbReference>
<keyword evidence="7" id="KW-1185">Reference proteome</keyword>
<dbReference type="InterPro" id="IPR019734">
    <property type="entry name" value="TPR_rpt"/>
</dbReference>
<protein>
    <submittedName>
        <fullName evidence="6">Tetratricopeptide repeat protein</fullName>
    </submittedName>
</protein>
<proteinExistence type="predicted"/>
<comment type="caution">
    <text evidence="6">The sequence shown here is derived from an EMBL/GenBank/DDBJ whole genome shotgun (WGS) entry which is preliminary data.</text>
</comment>
<dbReference type="PROSITE" id="PS50005">
    <property type="entry name" value="TPR"/>
    <property type="match status" value="2"/>
</dbReference>
<dbReference type="AlphaFoldDB" id="A0A7X3S826"/>
<dbReference type="InterPro" id="IPR050498">
    <property type="entry name" value="Ycf3"/>
</dbReference>
<keyword evidence="5" id="KW-0732">Signal</keyword>
<evidence type="ECO:0000256" key="1">
    <source>
        <dbReference type="ARBA" id="ARBA00022737"/>
    </source>
</evidence>
<feature type="region of interest" description="Disordered" evidence="4">
    <location>
        <begin position="26"/>
        <end position="48"/>
    </location>
</feature>
<reference evidence="6 7" key="1">
    <citation type="submission" date="2019-12" db="EMBL/GenBank/DDBJ databases">
        <authorList>
            <person name="Li M."/>
        </authorList>
    </citation>
    <scope>NUCLEOTIDE SEQUENCE [LARGE SCALE GENOMIC DNA]</scope>
    <source>
        <strain evidence="6 7">GBMRC 2046</strain>
    </source>
</reference>